<dbReference type="Proteomes" id="UP000010847">
    <property type="component" value="Chromosome"/>
</dbReference>
<feature type="transmembrane region" description="Helical" evidence="7">
    <location>
        <begin position="292"/>
        <end position="310"/>
    </location>
</feature>
<protein>
    <recommendedName>
        <fullName evidence="8">Major facilitator superfamily (MFS) profile domain-containing protein</fullName>
    </recommendedName>
</protein>
<evidence type="ECO:0000256" key="2">
    <source>
        <dbReference type="ARBA" id="ARBA00022448"/>
    </source>
</evidence>
<feature type="transmembrane region" description="Helical" evidence="7">
    <location>
        <begin position="137"/>
        <end position="160"/>
    </location>
</feature>
<dbReference type="GO" id="GO:0022857">
    <property type="term" value="F:transmembrane transporter activity"/>
    <property type="evidence" value="ECO:0007669"/>
    <property type="project" value="InterPro"/>
</dbReference>
<dbReference type="InterPro" id="IPR020846">
    <property type="entry name" value="MFS_dom"/>
</dbReference>
<feature type="transmembrane region" description="Helical" evidence="7">
    <location>
        <begin position="166"/>
        <end position="186"/>
    </location>
</feature>
<feature type="transmembrane region" description="Helical" evidence="7">
    <location>
        <begin position="226"/>
        <end position="244"/>
    </location>
</feature>
<feature type="transmembrane region" description="Helical" evidence="7">
    <location>
        <begin position="354"/>
        <end position="377"/>
    </location>
</feature>
<dbReference type="HOGENOM" id="CLU_001265_60_3_9"/>
<evidence type="ECO:0000256" key="6">
    <source>
        <dbReference type="ARBA" id="ARBA00023136"/>
    </source>
</evidence>
<dbReference type="SUPFAM" id="SSF103473">
    <property type="entry name" value="MFS general substrate transporter"/>
    <property type="match status" value="1"/>
</dbReference>
<feature type="transmembrane region" description="Helical" evidence="7">
    <location>
        <begin position="46"/>
        <end position="67"/>
    </location>
</feature>
<evidence type="ECO:0000256" key="5">
    <source>
        <dbReference type="ARBA" id="ARBA00022989"/>
    </source>
</evidence>
<evidence type="ECO:0000256" key="1">
    <source>
        <dbReference type="ARBA" id="ARBA00004651"/>
    </source>
</evidence>
<dbReference type="PANTHER" id="PTHR43414">
    <property type="entry name" value="MULTIDRUG RESISTANCE PROTEIN MDTG"/>
    <property type="match status" value="1"/>
</dbReference>
<keyword evidence="10" id="KW-1185">Reference proteome</keyword>
<dbReference type="AlphaFoldDB" id="W0EG94"/>
<feature type="transmembrane region" description="Helical" evidence="7">
    <location>
        <begin position="12"/>
        <end position="40"/>
    </location>
</feature>
<dbReference type="Gene3D" id="1.20.1250.20">
    <property type="entry name" value="MFS general substrate transporter like domains"/>
    <property type="match status" value="1"/>
</dbReference>
<dbReference type="InterPro" id="IPR036259">
    <property type="entry name" value="MFS_trans_sf"/>
</dbReference>
<keyword evidence="4 7" id="KW-0812">Transmembrane</keyword>
<dbReference type="KEGG" id="dmt:DESME_08350"/>
<evidence type="ECO:0000259" key="8">
    <source>
        <dbReference type="PROSITE" id="PS50850"/>
    </source>
</evidence>
<accession>W0EG94</accession>
<dbReference type="Pfam" id="PF07690">
    <property type="entry name" value="MFS_1"/>
    <property type="match status" value="1"/>
</dbReference>
<feature type="transmembrane region" description="Helical" evidence="7">
    <location>
        <begin position="103"/>
        <end position="125"/>
    </location>
</feature>
<dbReference type="eggNOG" id="COG2814">
    <property type="taxonomic scope" value="Bacteria"/>
</dbReference>
<dbReference type="STRING" id="871968.DESME_08350"/>
<evidence type="ECO:0000313" key="10">
    <source>
        <dbReference type="Proteomes" id="UP000010847"/>
    </source>
</evidence>
<sequence>MGLSSLWKRYDSAIWIRVVGTILTTVTSFAIRPFLAIYLYDKTGSIYTIGIILGLAPLMGVITNLLGGSLADKYGRKPLMVYSLFFQALSMAGYIFAVTPLQFALVSIVNGIAASLYYPAANAQIADIVPEHQRSEVFALMHTALNVGAAVGPMLGLLLVKINQSLAFFTSALSLLIYTALVFAFVPETLNSLLQKRIIVNNEVKGQKDSNPEPKPTPFLLKEHRFLLLFTLYSLPINLLYSQVESNFPIYLRDNFENYLTIFTSLMSLNGIIVVLSAVWLAKKTEKLHTPYVLSVGYLLFAIVALGYGFGPWAKVIPLLFIAEIIFTIGEGLTFPNQNKLLSLMAPPEMRARYFSIFSLNWGIAKSLGPILGATLFAHWGGLTLFIVLSGLLLLSGLANYVLTEQSSVLSKKESVHV</sequence>
<comment type="subcellular location">
    <subcellularLocation>
        <location evidence="1">Cell membrane</location>
        <topology evidence="1">Multi-pass membrane protein</topology>
    </subcellularLocation>
</comment>
<evidence type="ECO:0000256" key="7">
    <source>
        <dbReference type="SAM" id="Phobius"/>
    </source>
</evidence>
<feature type="transmembrane region" description="Helical" evidence="7">
    <location>
        <begin position="79"/>
        <end position="97"/>
    </location>
</feature>
<evidence type="ECO:0000256" key="4">
    <source>
        <dbReference type="ARBA" id="ARBA00022692"/>
    </source>
</evidence>
<keyword evidence="6 7" id="KW-0472">Membrane</keyword>
<dbReference type="PROSITE" id="PS50850">
    <property type="entry name" value="MFS"/>
    <property type="match status" value="1"/>
</dbReference>
<keyword evidence="3" id="KW-1003">Cell membrane</keyword>
<proteinExistence type="predicted"/>
<organism evidence="9 10">
    <name type="scientific">Desulfitobacterium metallireducens DSM 15288</name>
    <dbReference type="NCBI Taxonomy" id="871968"/>
    <lineage>
        <taxon>Bacteria</taxon>
        <taxon>Bacillati</taxon>
        <taxon>Bacillota</taxon>
        <taxon>Clostridia</taxon>
        <taxon>Eubacteriales</taxon>
        <taxon>Desulfitobacteriaceae</taxon>
        <taxon>Desulfitobacterium</taxon>
    </lineage>
</organism>
<dbReference type="GO" id="GO:0005886">
    <property type="term" value="C:plasma membrane"/>
    <property type="evidence" value="ECO:0007669"/>
    <property type="project" value="UniProtKB-SubCell"/>
</dbReference>
<dbReference type="PANTHER" id="PTHR43414:SF1">
    <property type="entry name" value="PEPTIDE PERMEASE"/>
    <property type="match status" value="1"/>
</dbReference>
<feature type="domain" description="Major facilitator superfamily (MFS) profile" evidence="8">
    <location>
        <begin position="1"/>
        <end position="408"/>
    </location>
</feature>
<feature type="transmembrane region" description="Helical" evidence="7">
    <location>
        <begin position="316"/>
        <end position="333"/>
    </location>
</feature>
<dbReference type="RefSeq" id="WP_006717178.1">
    <property type="nucleotide sequence ID" value="NZ_CP007032.1"/>
</dbReference>
<name>W0EG94_9FIRM</name>
<dbReference type="CDD" id="cd17329">
    <property type="entry name" value="MFS_MdtH_MDR_like"/>
    <property type="match status" value="1"/>
</dbReference>
<keyword evidence="5 7" id="KW-1133">Transmembrane helix</keyword>
<keyword evidence="2" id="KW-0813">Transport</keyword>
<dbReference type="InterPro" id="IPR011701">
    <property type="entry name" value="MFS"/>
</dbReference>
<gene>
    <name evidence="9" type="ORF">DESME_08350</name>
</gene>
<feature type="transmembrane region" description="Helical" evidence="7">
    <location>
        <begin position="259"/>
        <end position="280"/>
    </location>
</feature>
<dbReference type="EMBL" id="CP007032">
    <property type="protein sequence ID" value="AHF08543.1"/>
    <property type="molecule type" value="Genomic_DNA"/>
</dbReference>
<reference evidence="9 10" key="1">
    <citation type="submission" date="2013-12" db="EMBL/GenBank/DDBJ databases">
        <authorList>
            <consortium name="DOE Joint Genome Institute"/>
            <person name="Smidt H."/>
            <person name="Huntemann M."/>
            <person name="Han J."/>
            <person name="Chen A."/>
            <person name="Kyrpides N."/>
            <person name="Mavromatis K."/>
            <person name="Markowitz V."/>
            <person name="Palaniappan K."/>
            <person name="Ivanova N."/>
            <person name="Schaumberg A."/>
            <person name="Pati A."/>
            <person name="Liolios K."/>
            <person name="Nordberg H.P."/>
            <person name="Cantor M.N."/>
            <person name="Hua S.X."/>
            <person name="Woyke T."/>
        </authorList>
    </citation>
    <scope>NUCLEOTIDE SEQUENCE [LARGE SCALE GENOMIC DNA]</scope>
    <source>
        <strain evidence="10">DSM 15288</strain>
    </source>
</reference>
<dbReference type="OrthoDB" id="65739at2"/>
<feature type="transmembrane region" description="Helical" evidence="7">
    <location>
        <begin position="383"/>
        <end position="403"/>
    </location>
</feature>
<evidence type="ECO:0000313" key="9">
    <source>
        <dbReference type="EMBL" id="AHF08543.1"/>
    </source>
</evidence>
<evidence type="ECO:0000256" key="3">
    <source>
        <dbReference type="ARBA" id="ARBA00022475"/>
    </source>
</evidence>